<dbReference type="Gene3D" id="1.25.10.10">
    <property type="entry name" value="Leucine-rich Repeat Variant"/>
    <property type="match status" value="1"/>
</dbReference>
<dbReference type="EMBL" id="CAIF01000188">
    <property type="protein sequence ID" value="CCH45302.1"/>
    <property type="molecule type" value="Genomic_DNA"/>
</dbReference>
<proteinExistence type="predicted"/>
<protein>
    <submittedName>
        <fullName evidence="6">Symplekin</fullName>
    </submittedName>
</protein>
<evidence type="ECO:0000259" key="5">
    <source>
        <dbReference type="Pfam" id="PF11935"/>
    </source>
</evidence>
<evidence type="ECO:0000256" key="4">
    <source>
        <dbReference type="SAM" id="MobiDB-lite"/>
    </source>
</evidence>
<dbReference type="PANTHER" id="PTHR15245">
    <property type="entry name" value="SYMPLEKIN-RELATED"/>
    <property type="match status" value="1"/>
</dbReference>
<evidence type="ECO:0000313" key="6">
    <source>
        <dbReference type="EMBL" id="CCH45302.1"/>
    </source>
</evidence>
<dbReference type="InParanoid" id="K0KTG4"/>
<keyword evidence="3" id="KW-0539">Nucleus</keyword>
<keyword evidence="2" id="KW-0507">mRNA processing</keyword>
<dbReference type="AlphaFoldDB" id="K0KTG4"/>
<keyword evidence="7" id="KW-1185">Reference proteome</keyword>
<feature type="compositionally biased region" description="Low complexity" evidence="4">
    <location>
        <begin position="451"/>
        <end position="461"/>
    </location>
</feature>
<dbReference type="PANTHER" id="PTHR15245:SF20">
    <property type="entry name" value="SYMPLEKIN"/>
    <property type="match status" value="1"/>
</dbReference>
<name>K0KTG4_WICCF</name>
<dbReference type="Proteomes" id="UP000009328">
    <property type="component" value="Unassembled WGS sequence"/>
</dbReference>
<dbReference type="FunCoup" id="K0KTG4">
    <property type="interactions" value="234"/>
</dbReference>
<feature type="domain" description="Symplekin/Pta1 N-terminal" evidence="5">
    <location>
        <begin position="83"/>
        <end position="326"/>
    </location>
</feature>
<dbReference type="Pfam" id="PF11935">
    <property type="entry name" value="SYMPK_PTA1_N"/>
    <property type="match status" value="1"/>
</dbReference>
<evidence type="ECO:0000313" key="7">
    <source>
        <dbReference type="Proteomes" id="UP000009328"/>
    </source>
</evidence>
<evidence type="ECO:0000256" key="3">
    <source>
        <dbReference type="ARBA" id="ARBA00023242"/>
    </source>
</evidence>
<gene>
    <name evidence="6" type="ORF">BN7_4884</name>
</gene>
<dbReference type="GO" id="GO:0006397">
    <property type="term" value="P:mRNA processing"/>
    <property type="evidence" value="ECO:0007669"/>
    <property type="project" value="UniProtKB-KW"/>
</dbReference>
<dbReference type="InterPro" id="IPR021850">
    <property type="entry name" value="Symplekin/Pta1"/>
</dbReference>
<dbReference type="STRING" id="1206466.K0KTG4"/>
<sequence length="737" mass="84635">MSQVEQLNQAKQFVQQSPSAFNQVVQMVVPIAISSQDLPIQQWCTDFFYEFTLPEKREISFYQKQDAAMILIGALKQLIHIKDVTILKNIILTMTNIYELILDLVAKTSNQQLWNDFIEVKKFIIDQWSTTYPLNSSNNKEIDETKSIGVKLTIVKFIVKVIVVQTPTNNATKDPRRANQLNGGSSNNEISISNVSDNHIVLSKNILDAEAQGLLDLLINYLNDEEYLIPQKFISILNGLIIIIQKRYHIFQGKILNSILNFKLDEKFQLSKDSNLKFKLSKRYVDRYIKNLLNYCSRANIITQSNPLSLKAQKWVTLIDTKMNEQKRKGILTDLNDDDQPLRKKIKLESTTTTTPLLNNSMISDDNSYASLYRLIDSNNELTKFDVSQIPSSILSNLAISTLLNTDTQKLISALSIVSARYTDLINKSQQVQQPQPPQQQVPPPPPPPTTATSQTSTNFTKNEIDDTEKDDLDNNQILSQNEQDDSNLETTYTLPLPNSLSLDEKKIHLKFIIENFFKISNYKIEDNTPENAGLEPLDNTLKINKIAITKWSKNSWLILLTRLATRGLASTNQEESEILSDIVRESLFQFFLENIHERIDIIIGWLNEEWFAEFNKNLDDESLTTNDDKIPNYLKWTGKILDTMIPFLESNDRKIFIRLLSDLPYLNNELILKLKSLCIDPERSSLGFQSLQFLIMFKPPVKQGCIDILKDLYENNEDLKESAKKLLQKYVPGEYD</sequence>
<dbReference type="InterPro" id="IPR011989">
    <property type="entry name" value="ARM-like"/>
</dbReference>
<comment type="caution">
    <text evidence="6">The sequence shown here is derived from an EMBL/GenBank/DDBJ whole genome shotgun (WGS) entry which is preliminary data.</text>
</comment>
<evidence type="ECO:0000256" key="1">
    <source>
        <dbReference type="ARBA" id="ARBA00004123"/>
    </source>
</evidence>
<organism evidence="6 7">
    <name type="scientific">Wickerhamomyces ciferrii (strain ATCC 14091 / BCRC 22168 / CBS 111 / JCM 3599 / NBRC 0793 / NRRL Y-1031 F-60-10)</name>
    <name type="common">Yeast</name>
    <name type="synonym">Pichia ciferrii</name>
    <dbReference type="NCBI Taxonomy" id="1206466"/>
    <lineage>
        <taxon>Eukaryota</taxon>
        <taxon>Fungi</taxon>
        <taxon>Dikarya</taxon>
        <taxon>Ascomycota</taxon>
        <taxon>Saccharomycotina</taxon>
        <taxon>Saccharomycetes</taxon>
        <taxon>Phaffomycetales</taxon>
        <taxon>Wickerhamomycetaceae</taxon>
        <taxon>Wickerhamomyces</taxon>
    </lineage>
</organism>
<feature type="compositionally biased region" description="Pro residues" evidence="4">
    <location>
        <begin position="435"/>
        <end position="450"/>
    </location>
</feature>
<feature type="region of interest" description="Disordered" evidence="4">
    <location>
        <begin position="428"/>
        <end position="473"/>
    </location>
</feature>
<reference evidence="6 7" key="1">
    <citation type="journal article" date="2012" name="Eukaryot. Cell">
        <title>Draft genome sequence of Wickerhamomyces ciferrii NRRL Y-1031 F-60-10.</title>
        <authorList>
            <person name="Schneider J."/>
            <person name="Andrea H."/>
            <person name="Blom J."/>
            <person name="Jaenicke S."/>
            <person name="Ruckert C."/>
            <person name="Schorsch C."/>
            <person name="Szczepanowski R."/>
            <person name="Farwick M."/>
            <person name="Goesmann A."/>
            <person name="Puhler A."/>
            <person name="Schaffer S."/>
            <person name="Tauch A."/>
            <person name="Kohler T."/>
            <person name="Brinkrolf K."/>
        </authorList>
    </citation>
    <scope>NUCLEOTIDE SEQUENCE [LARGE SCALE GENOMIC DNA]</scope>
    <source>
        <strain evidence="7">ATCC 14091 / BCRC 22168 / CBS 111 / JCM 3599 / NBRC 0793 / NRRL Y-1031 F-60-10</strain>
    </source>
</reference>
<comment type="subcellular location">
    <subcellularLocation>
        <location evidence="1">Nucleus</location>
    </subcellularLocation>
</comment>
<dbReference type="eggNOG" id="KOG1895">
    <property type="taxonomic scope" value="Eukaryota"/>
</dbReference>
<accession>K0KTG4</accession>
<evidence type="ECO:0000256" key="2">
    <source>
        <dbReference type="ARBA" id="ARBA00022664"/>
    </source>
</evidence>
<dbReference type="GO" id="GO:0005847">
    <property type="term" value="C:mRNA cleavage and polyadenylation specificity factor complex"/>
    <property type="evidence" value="ECO:0007669"/>
    <property type="project" value="TreeGrafter"/>
</dbReference>
<dbReference type="InterPro" id="IPR032460">
    <property type="entry name" value="Symplekin/Pta1_N"/>
</dbReference>
<dbReference type="HOGENOM" id="CLU_021804_0_0_1"/>